<keyword evidence="1" id="KW-1133">Transmembrane helix</keyword>
<dbReference type="EMBL" id="JACHWQ010000001">
    <property type="protein sequence ID" value="MBB2974483.1"/>
    <property type="molecule type" value="Genomic_DNA"/>
</dbReference>
<organism evidence="3 4">
    <name type="scientific">Microbacterium endophyticum</name>
    <dbReference type="NCBI Taxonomy" id="1526412"/>
    <lineage>
        <taxon>Bacteria</taxon>
        <taxon>Bacillati</taxon>
        <taxon>Actinomycetota</taxon>
        <taxon>Actinomycetes</taxon>
        <taxon>Micrococcales</taxon>
        <taxon>Microbacteriaceae</taxon>
        <taxon>Microbacterium</taxon>
    </lineage>
</organism>
<feature type="transmembrane region" description="Helical" evidence="1">
    <location>
        <begin position="65"/>
        <end position="87"/>
    </location>
</feature>
<name>A0A7W4YKU8_9MICO</name>
<evidence type="ECO:0000313" key="3">
    <source>
        <dbReference type="EMBL" id="MBB2974483.1"/>
    </source>
</evidence>
<evidence type="ECO:0000256" key="1">
    <source>
        <dbReference type="SAM" id="Phobius"/>
    </source>
</evidence>
<protein>
    <submittedName>
        <fullName evidence="3">Fatty acid desaturase</fullName>
    </submittedName>
</protein>
<dbReference type="AlphaFoldDB" id="A0A7W4YKU8"/>
<feature type="transmembrane region" description="Helical" evidence="1">
    <location>
        <begin position="119"/>
        <end position="141"/>
    </location>
</feature>
<comment type="caution">
    <text evidence="3">The sequence shown here is derived from an EMBL/GenBank/DDBJ whole genome shotgun (WGS) entry which is preliminary data.</text>
</comment>
<keyword evidence="1" id="KW-0472">Membrane</keyword>
<dbReference type="InterPro" id="IPR018929">
    <property type="entry name" value="DUF2510"/>
</dbReference>
<reference evidence="3 4" key="1">
    <citation type="submission" date="2020-08" db="EMBL/GenBank/DDBJ databases">
        <title>Sequencing the genomes of 1000 actinobacteria strains.</title>
        <authorList>
            <person name="Klenk H.-P."/>
        </authorList>
    </citation>
    <scope>NUCLEOTIDE SEQUENCE [LARGE SCALE GENOMIC DNA]</scope>
    <source>
        <strain evidence="3 4">DSM 27099</strain>
    </source>
</reference>
<dbReference type="Proteomes" id="UP000529310">
    <property type="component" value="Unassembled WGS sequence"/>
</dbReference>
<sequence>MNVQQGSPPNSRPGWYKDPLGAAEFRYFDGMHWTARIGRKAAGKVSVISEAREPIASDRAKFPTFALTALLLGGAAFLCSLVSTVLFPSIGVIVQLLAVGGVIFGVLGIRAARRTRRGLALSIIGVSVSGALVTVGLLLLASSRVFG</sequence>
<proteinExistence type="predicted"/>
<keyword evidence="1" id="KW-0812">Transmembrane</keyword>
<feature type="domain" description="DUF2510" evidence="2">
    <location>
        <begin position="13"/>
        <end position="42"/>
    </location>
</feature>
<dbReference type="RefSeq" id="WP_165142923.1">
    <property type="nucleotide sequence ID" value="NZ_CP049255.1"/>
</dbReference>
<evidence type="ECO:0000259" key="2">
    <source>
        <dbReference type="Pfam" id="PF10708"/>
    </source>
</evidence>
<accession>A0A7W4YKU8</accession>
<dbReference type="Pfam" id="PF10708">
    <property type="entry name" value="DUF2510"/>
    <property type="match status" value="1"/>
</dbReference>
<feature type="transmembrane region" description="Helical" evidence="1">
    <location>
        <begin position="93"/>
        <end position="112"/>
    </location>
</feature>
<evidence type="ECO:0000313" key="4">
    <source>
        <dbReference type="Proteomes" id="UP000529310"/>
    </source>
</evidence>
<keyword evidence="4" id="KW-1185">Reference proteome</keyword>
<gene>
    <name evidence="3" type="ORF">FHX49_000024</name>
</gene>